<feature type="transmembrane region" description="Helical" evidence="2">
    <location>
        <begin position="59"/>
        <end position="81"/>
    </location>
</feature>
<feature type="compositionally biased region" description="Polar residues" evidence="1">
    <location>
        <begin position="130"/>
        <end position="155"/>
    </location>
</feature>
<feature type="region of interest" description="Disordered" evidence="1">
    <location>
        <begin position="224"/>
        <end position="262"/>
    </location>
</feature>
<evidence type="ECO:0000256" key="1">
    <source>
        <dbReference type="SAM" id="MobiDB-lite"/>
    </source>
</evidence>
<name>A0A8S9QZB2_BRACR</name>
<sequence>MDSGIVSLSGAVAWASDSESLFVEPSGVLYVFLTLFGLTAGVFRVCRSLCSAKKQSLDCFWHPLITAVPFGVGNLMLRWYIPSSTRSNKETQLLFSSDPASLERSTRKEIRSSSIDNNTCLSLDFCHPPSTQTPVPSTDTRFPSSTEDTLPSKSQKPFADNSKTRNTRKHTLPLTWYIPSSTRSNKETQLLFSSDPASLERSTRKEIRSSSIDNNTCLSLDFCHPPSTQTPVPSTDTRFPSSTEDTLPSKSQKPFADNSKTRNTRKHTLPLTWWQSLYN</sequence>
<proteinExistence type="predicted"/>
<feature type="region of interest" description="Disordered" evidence="1">
    <location>
        <begin position="187"/>
        <end position="210"/>
    </location>
</feature>
<gene>
    <name evidence="3" type="ORF">F2Q69_00013064</name>
</gene>
<keyword evidence="2" id="KW-1133">Transmembrane helix</keyword>
<keyword evidence="2" id="KW-0812">Transmembrane</keyword>
<dbReference type="AlphaFoldDB" id="A0A8S9QZB2"/>
<protein>
    <submittedName>
        <fullName evidence="3">Uncharacterized protein</fullName>
    </submittedName>
</protein>
<evidence type="ECO:0000313" key="3">
    <source>
        <dbReference type="EMBL" id="KAF3558314.1"/>
    </source>
</evidence>
<feature type="compositionally biased region" description="Polar residues" evidence="1">
    <location>
        <begin position="226"/>
        <end position="252"/>
    </location>
</feature>
<accession>A0A8S9QZB2</accession>
<comment type="caution">
    <text evidence="3">The sequence shown here is derived from an EMBL/GenBank/DDBJ whole genome shotgun (WGS) entry which is preliminary data.</text>
</comment>
<keyword evidence="2" id="KW-0472">Membrane</keyword>
<organism evidence="3 4">
    <name type="scientific">Brassica cretica</name>
    <name type="common">Mustard</name>
    <dbReference type="NCBI Taxonomy" id="69181"/>
    <lineage>
        <taxon>Eukaryota</taxon>
        <taxon>Viridiplantae</taxon>
        <taxon>Streptophyta</taxon>
        <taxon>Embryophyta</taxon>
        <taxon>Tracheophyta</taxon>
        <taxon>Spermatophyta</taxon>
        <taxon>Magnoliopsida</taxon>
        <taxon>eudicotyledons</taxon>
        <taxon>Gunneridae</taxon>
        <taxon>Pentapetalae</taxon>
        <taxon>rosids</taxon>
        <taxon>malvids</taxon>
        <taxon>Brassicales</taxon>
        <taxon>Brassicaceae</taxon>
        <taxon>Brassiceae</taxon>
        <taxon>Brassica</taxon>
    </lineage>
</organism>
<reference evidence="3" key="1">
    <citation type="submission" date="2019-12" db="EMBL/GenBank/DDBJ databases">
        <title>Genome sequencing and annotation of Brassica cretica.</title>
        <authorList>
            <person name="Studholme D.J."/>
            <person name="Sarris P."/>
        </authorList>
    </citation>
    <scope>NUCLEOTIDE SEQUENCE</scope>
    <source>
        <strain evidence="3">PFS-109/04</strain>
        <tissue evidence="3">Leaf</tissue>
    </source>
</reference>
<feature type="compositionally biased region" description="Polar residues" evidence="1">
    <location>
        <begin position="187"/>
        <end position="196"/>
    </location>
</feature>
<dbReference type="Proteomes" id="UP000712600">
    <property type="component" value="Unassembled WGS sequence"/>
</dbReference>
<feature type="transmembrane region" description="Helical" evidence="2">
    <location>
        <begin position="28"/>
        <end position="47"/>
    </location>
</feature>
<feature type="region of interest" description="Disordered" evidence="1">
    <location>
        <begin position="130"/>
        <end position="166"/>
    </location>
</feature>
<evidence type="ECO:0000313" key="4">
    <source>
        <dbReference type="Proteomes" id="UP000712600"/>
    </source>
</evidence>
<dbReference type="EMBL" id="QGKX02000996">
    <property type="protein sequence ID" value="KAF3558314.1"/>
    <property type="molecule type" value="Genomic_DNA"/>
</dbReference>
<evidence type="ECO:0000256" key="2">
    <source>
        <dbReference type="SAM" id="Phobius"/>
    </source>
</evidence>